<sequence>METPDYILDLEGEIFITLKYPNCEFVPCEQEGPQKVSSEVVDHELLQRWMGMAIDAGIMDEKYKKLTTVPFLVEPDDDEIQAIELESGIWGIGGPPVDILPSSLLTAEERISRRRAREELEKKMLRLMSDESDTEAVVIFQASAKHLMAASSYFRSLLTIGMAESNTFQAEGRLSTTAECWDEDALLYVLRIIHCQHHELPDKVDLEMLGKVCVVADYYDVRDAVRFAARPWIAKLDPQGPDDSYRESVIWLWIGIFFRMPGVFKAASLALIKEGKTHMPPLGLPIPAPIVEEINARRIKAIEGLMDHIYHVEDEYLSGKRSCSFECSSMLYGALMKNMSVYGLSRSEFRAPFTHNSYTSLANLIDRFRQPRWYDPRSSKYLCWQYLEHECHDAHFWEIRAGRFLDDEGLELKDFIKMD</sequence>
<protein>
    <submittedName>
        <fullName evidence="1">Major Facilitator Superfamily protein</fullName>
    </submittedName>
</protein>
<dbReference type="SUPFAM" id="SSF54695">
    <property type="entry name" value="POZ domain"/>
    <property type="match status" value="1"/>
</dbReference>
<dbReference type="Gene3D" id="3.30.710.10">
    <property type="entry name" value="Potassium Channel Kv1.1, Chain A"/>
    <property type="match status" value="1"/>
</dbReference>
<gene>
    <name evidence="1" type="ORF">CAN33_003805</name>
</gene>
<reference evidence="2" key="1">
    <citation type="submission" date="2018-10" db="EMBL/GenBank/DDBJ databases">
        <title>FDA dAtabase for Regulatory Grade micrObial Sequences (FDA-ARGOS): Supporting development and validation of Infectious Disease Dx tests.</title>
        <authorList>
            <person name="Kerrigan L."/>
            <person name="Tallon L."/>
            <person name="Sadzewicz L."/>
            <person name="Sengamalay N."/>
            <person name="Ott S."/>
            <person name="Godinez A."/>
            <person name="Nagaraj S."/>
            <person name="Vavikolanu K."/>
            <person name="Nadendla S."/>
            <person name="George J."/>
            <person name="Sichtig H."/>
        </authorList>
    </citation>
    <scope>NUCLEOTIDE SEQUENCE [LARGE SCALE GENOMIC DNA]</scope>
    <source>
        <strain evidence="2">FDAARGOS_311</strain>
    </source>
</reference>
<name>A0A254TVI4_ASPNG</name>
<dbReference type="VEuPathDB" id="FungiDB:M747DRAFT_335188"/>
<dbReference type="Proteomes" id="UP000197666">
    <property type="component" value="Unassembled WGS sequence"/>
</dbReference>
<dbReference type="EMBL" id="NKJJ02000006">
    <property type="protein sequence ID" value="TPR04172.1"/>
    <property type="molecule type" value="Genomic_DNA"/>
</dbReference>
<dbReference type="VEuPathDB" id="FungiDB:ASPNIDRAFT2_1159859"/>
<accession>A0A254TVI4</accession>
<dbReference type="VEuPathDB" id="FungiDB:An04g09640"/>
<evidence type="ECO:0000313" key="1">
    <source>
        <dbReference type="EMBL" id="TPR04172.1"/>
    </source>
</evidence>
<dbReference type="VEuPathDB" id="FungiDB:ATCC64974_86410"/>
<evidence type="ECO:0000313" key="2">
    <source>
        <dbReference type="Proteomes" id="UP000197666"/>
    </source>
</evidence>
<dbReference type="AlphaFoldDB" id="A0A254TVI4"/>
<proteinExistence type="predicted"/>
<organism evidence="1 2">
    <name type="scientific">Aspergillus niger</name>
    <dbReference type="NCBI Taxonomy" id="5061"/>
    <lineage>
        <taxon>Eukaryota</taxon>
        <taxon>Fungi</taxon>
        <taxon>Dikarya</taxon>
        <taxon>Ascomycota</taxon>
        <taxon>Pezizomycotina</taxon>
        <taxon>Eurotiomycetes</taxon>
        <taxon>Eurotiomycetidae</taxon>
        <taxon>Eurotiales</taxon>
        <taxon>Aspergillaceae</taxon>
        <taxon>Aspergillus</taxon>
        <taxon>Aspergillus subgen. Circumdati</taxon>
    </lineage>
</organism>
<dbReference type="eggNOG" id="ENOG502S8FX">
    <property type="taxonomic scope" value="Eukaryota"/>
</dbReference>
<dbReference type="InterPro" id="IPR011333">
    <property type="entry name" value="SKP1/BTB/POZ_sf"/>
</dbReference>
<comment type="caution">
    <text evidence="1">The sequence shown here is derived from an EMBL/GenBank/DDBJ whole genome shotgun (WGS) entry which is preliminary data.</text>
</comment>